<dbReference type="Proteomes" id="UP001292079">
    <property type="component" value="Unassembled WGS sequence"/>
</dbReference>
<keyword evidence="2" id="KW-1185">Reference proteome</keyword>
<dbReference type="Gene3D" id="1.25.10.10">
    <property type="entry name" value="Leucine-rich Repeat Variant"/>
    <property type="match status" value="1"/>
</dbReference>
<dbReference type="SUPFAM" id="SSF48371">
    <property type="entry name" value="ARM repeat"/>
    <property type="match status" value="1"/>
</dbReference>
<name>A0AAE2D3H7_SCHME</name>
<reference evidence="1" key="2">
    <citation type="journal article" date="2023" name="Infect Dis Poverty">
        <title>Chromosome-scale genome of the human blood fluke Schistosoma mekongi and its implications for public health.</title>
        <authorList>
            <person name="Zhou M."/>
            <person name="Xu L."/>
            <person name="Xu D."/>
            <person name="Chen W."/>
            <person name="Khan J."/>
            <person name="Hu Y."/>
            <person name="Huang H."/>
            <person name="Wei H."/>
            <person name="Zhang Y."/>
            <person name="Chusongsang P."/>
            <person name="Tanasarnprasert K."/>
            <person name="Hu X."/>
            <person name="Limpanont Y."/>
            <person name="Lv Z."/>
        </authorList>
    </citation>
    <scope>NUCLEOTIDE SEQUENCE</scope>
    <source>
        <strain evidence="1">LV_2022a</strain>
    </source>
</reference>
<dbReference type="InterPro" id="IPR011989">
    <property type="entry name" value="ARM-like"/>
</dbReference>
<dbReference type="InterPro" id="IPR016024">
    <property type="entry name" value="ARM-type_fold"/>
</dbReference>
<reference evidence="1" key="1">
    <citation type="submission" date="2022-04" db="EMBL/GenBank/DDBJ databases">
        <authorList>
            <person name="Xu L."/>
            <person name="Lv Z."/>
        </authorList>
    </citation>
    <scope>NUCLEOTIDE SEQUENCE</scope>
    <source>
        <strain evidence="1">LV_2022a</strain>
    </source>
</reference>
<organism evidence="1 2">
    <name type="scientific">Schistosoma mekongi</name>
    <name type="common">Parasitic worm</name>
    <dbReference type="NCBI Taxonomy" id="38744"/>
    <lineage>
        <taxon>Eukaryota</taxon>
        <taxon>Metazoa</taxon>
        <taxon>Spiralia</taxon>
        <taxon>Lophotrochozoa</taxon>
        <taxon>Platyhelminthes</taxon>
        <taxon>Trematoda</taxon>
        <taxon>Digenea</taxon>
        <taxon>Strigeidida</taxon>
        <taxon>Schistosomatoidea</taxon>
        <taxon>Schistosomatidae</taxon>
        <taxon>Schistosoma</taxon>
    </lineage>
</organism>
<evidence type="ECO:0000313" key="2">
    <source>
        <dbReference type="Proteomes" id="UP001292079"/>
    </source>
</evidence>
<evidence type="ECO:0008006" key="3">
    <source>
        <dbReference type="Google" id="ProtNLM"/>
    </source>
</evidence>
<dbReference type="AlphaFoldDB" id="A0AAE2D3H7"/>
<accession>A0AAE2D3H7</accession>
<sequence>MVINYVDEFLFKMQDNNLIFRLETIYSQHSDFNQFTWYSYALLDDVINHYNVKYFSLYTINALGKFISYIIKNYGQVDYLNMKCIETLSYLFTSPYFSIKLKNTLMHILEMDISLNLLNKQSYIDQYTWNCICDYIIHCNNILPPIRILIYVGIYTSYNLIEYKHCFIKLHHLIKILSKYKIDFFEIVITLKLLIEKMKQSHSIIKLFCLNIIQLIYWNIDKLDYQNAIKCIQSELFTTLDNNLNLNYLSSFNDNLKILNKRVNSFTFNELFNKTELLVTIPNYIYTLLYDKYNQSMQLKGIDALCLFTWKMYCSKNSYQLYANFQCYAKNIHYYLISILNIMQNQSTHMIIHLSYIILVQSAAAECCAVLIGLYNTENHMSILYTIKNLLLNDMSNIEVNFLLQKIKKCIQCKNYNDNLTEQNDLFEVESDVEQKSMRAIPHLNYSDHAVDKSISRNSLRTFNMYKMPIDLNRINHLNGSYFHISEDRKRLKSYKSDNLESIQKTSVTMKTHDFSAQRLNQLDHEKKISDKLITTDVIPNIQNSLRMEPINCPVNWYNQSPGDKMNQCLESLRDSVSRRRKQWLFDQLAKLNAEKSIESNQKNLSQMKTFNEENHNLPIHSVSDVWTAQDNGIYLRASNDEIDQPIYKYHDNLPNNWRDNTVNSLNRQFCVQSTCSVSDKASRGMNDLHLPTNKEQSKTEYNNYKNQEKQTIAKQQKLKYLSSYKEKVKKDTHFLRKTTDHSIGVDKKIINKSIKIEEKLIEYLTSKNWEEQIKAANIIQNLLETMNVKPLEILFSDKQSMNILVSGIEQAIKCLRSQVSHQGLKTLQKLCNYLNAINQGHLFNSYAEIIITTLLSRISEDSSTKFLQKQSYKTLEAFISCIDETITIQIMCTNSWDKFIRSNIRRNTIGNMLTFIFCNKLQTGKKNTTLFKRLGINGMERLLKVVHQLTNDKVSSTRLCGRRILEQLTLITDINKIYKQILLSENHHN</sequence>
<protein>
    <recommendedName>
        <fullName evidence="3">TOG domain-containing protein</fullName>
    </recommendedName>
</protein>
<dbReference type="EMBL" id="JALJAT010000005">
    <property type="protein sequence ID" value="KAK4469946.1"/>
    <property type="molecule type" value="Genomic_DNA"/>
</dbReference>
<gene>
    <name evidence="1" type="ORF">MN116_007446</name>
</gene>
<proteinExistence type="predicted"/>
<comment type="caution">
    <text evidence="1">The sequence shown here is derived from an EMBL/GenBank/DDBJ whole genome shotgun (WGS) entry which is preliminary data.</text>
</comment>
<evidence type="ECO:0000313" key="1">
    <source>
        <dbReference type="EMBL" id="KAK4469946.1"/>
    </source>
</evidence>